<reference evidence="1" key="1">
    <citation type="submission" date="2023-09" db="EMBL/GenBank/DDBJ databases">
        <title>Vallitalea sediminicola and Vallitalea maricola sp. nov., anaerobic bacteria isolated from marine sediment.</title>
        <authorList>
            <person name="Hirano S."/>
            <person name="Maeda A."/>
            <person name="Terahara T."/>
            <person name="Mori K."/>
            <person name="Hamada M."/>
            <person name="Matsumoto R."/>
            <person name="Kobayashi T."/>
        </authorList>
    </citation>
    <scope>NUCLEOTIDE SEQUENCE</scope>
    <source>
        <strain evidence="1">AN17-2</strain>
    </source>
</reference>
<name>A0ACB5UMZ5_9FIRM</name>
<organism evidence="1 2">
    <name type="scientific">Vallitalea maricola</name>
    <dbReference type="NCBI Taxonomy" id="3074433"/>
    <lineage>
        <taxon>Bacteria</taxon>
        <taxon>Bacillati</taxon>
        <taxon>Bacillota</taxon>
        <taxon>Clostridia</taxon>
        <taxon>Lachnospirales</taxon>
        <taxon>Vallitaleaceae</taxon>
        <taxon>Vallitalea</taxon>
    </lineage>
</organism>
<evidence type="ECO:0000313" key="1">
    <source>
        <dbReference type="EMBL" id="GMQ63846.1"/>
    </source>
</evidence>
<dbReference type="Proteomes" id="UP001374599">
    <property type="component" value="Unassembled WGS sequence"/>
</dbReference>
<proteinExistence type="predicted"/>
<protein>
    <submittedName>
        <fullName evidence="1">Uncharacterized protein</fullName>
    </submittedName>
</protein>
<keyword evidence="2" id="KW-1185">Reference proteome</keyword>
<dbReference type="EMBL" id="BTPU01000054">
    <property type="protein sequence ID" value="GMQ63846.1"/>
    <property type="molecule type" value="Genomic_DNA"/>
</dbReference>
<accession>A0ACB5UMZ5</accession>
<gene>
    <name evidence="1" type="ORF">AN2V17_30820</name>
</gene>
<evidence type="ECO:0000313" key="2">
    <source>
        <dbReference type="Proteomes" id="UP001374599"/>
    </source>
</evidence>
<comment type="caution">
    <text evidence="1">The sequence shown here is derived from an EMBL/GenBank/DDBJ whole genome shotgun (WGS) entry which is preliminary data.</text>
</comment>
<sequence>MEEIKIKDEYIKLGQLLKLAGAADSGVHAKILIVNGEVSVNGEVETRRGKKIHSQDIVSVAGYGEIKVI</sequence>